<evidence type="ECO:0000313" key="1">
    <source>
        <dbReference type="EMBL" id="KAF4082370.1"/>
    </source>
</evidence>
<keyword evidence="2" id="KW-1185">Reference proteome</keyword>
<dbReference type="Proteomes" id="UP000593565">
    <property type="component" value="Unassembled WGS sequence"/>
</dbReference>
<gene>
    <name evidence="1" type="ORF">AMELA_G00150640</name>
</gene>
<name>A0A7J6AIB2_AMEME</name>
<organism evidence="1 2">
    <name type="scientific">Ameiurus melas</name>
    <name type="common">Black bullhead</name>
    <name type="synonym">Silurus melas</name>
    <dbReference type="NCBI Taxonomy" id="219545"/>
    <lineage>
        <taxon>Eukaryota</taxon>
        <taxon>Metazoa</taxon>
        <taxon>Chordata</taxon>
        <taxon>Craniata</taxon>
        <taxon>Vertebrata</taxon>
        <taxon>Euteleostomi</taxon>
        <taxon>Actinopterygii</taxon>
        <taxon>Neopterygii</taxon>
        <taxon>Teleostei</taxon>
        <taxon>Ostariophysi</taxon>
        <taxon>Siluriformes</taxon>
        <taxon>Ictaluridae</taxon>
        <taxon>Ameiurus</taxon>
    </lineage>
</organism>
<sequence length="89" mass="10156">MLHLSPDCTPIICRSCLAAHKKCLSSEDHFTIERFLIQVECYCGILFHPFLWQKFVKLEGNCNSKNSNIKESLSKKPEVFGKGIPEKSI</sequence>
<dbReference type="EMBL" id="JAAGNN010000012">
    <property type="protein sequence ID" value="KAF4082370.1"/>
    <property type="molecule type" value="Genomic_DNA"/>
</dbReference>
<dbReference type="AlphaFoldDB" id="A0A7J6AIB2"/>
<comment type="caution">
    <text evidence="1">The sequence shown here is derived from an EMBL/GenBank/DDBJ whole genome shotgun (WGS) entry which is preliminary data.</text>
</comment>
<accession>A0A7J6AIB2</accession>
<proteinExistence type="predicted"/>
<protein>
    <submittedName>
        <fullName evidence="1">Uncharacterized protein</fullName>
    </submittedName>
</protein>
<reference evidence="1 2" key="1">
    <citation type="submission" date="2020-02" db="EMBL/GenBank/DDBJ databases">
        <title>A chromosome-scale genome assembly of the black bullhead catfish (Ameiurus melas).</title>
        <authorList>
            <person name="Wen M."/>
            <person name="Zham M."/>
            <person name="Cabau C."/>
            <person name="Klopp C."/>
            <person name="Donnadieu C."/>
            <person name="Roques C."/>
            <person name="Bouchez O."/>
            <person name="Lampietro C."/>
            <person name="Jouanno E."/>
            <person name="Herpin A."/>
            <person name="Louis A."/>
            <person name="Berthelot C."/>
            <person name="Parey E."/>
            <person name="Roest-Crollius H."/>
            <person name="Braasch I."/>
            <person name="Postlethwait J."/>
            <person name="Robinson-Rechavi M."/>
            <person name="Echchiki A."/>
            <person name="Begum T."/>
            <person name="Montfort J."/>
            <person name="Schartl M."/>
            <person name="Bobe J."/>
            <person name="Guiguen Y."/>
        </authorList>
    </citation>
    <scope>NUCLEOTIDE SEQUENCE [LARGE SCALE GENOMIC DNA]</scope>
    <source>
        <strain evidence="1">M_S1</strain>
        <tissue evidence="1">Blood</tissue>
    </source>
</reference>
<evidence type="ECO:0000313" key="2">
    <source>
        <dbReference type="Proteomes" id="UP000593565"/>
    </source>
</evidence>